<proteinExistence type="predicted"/>
<dbReference type="Proteomes" id="UP001617427">
    <property type="component" value="Unassembled WGS sequence"/>
</dbReference>
<dbReference type="RefSeq" id="WP_402698284.1">
    <property type="nucleotide sequence ID" value="NZ_JBIUZV010000002.1"/>
</dbReference>
<comment type="caution">
    <text evidence="2">The sequence shown here is derived from an EMBL/GenBank/DDBJ whole genome shotgun (WGS) entry which is preliminary data.</text>
</comment>
<organism evidence="2 3">
    <name type="scientific">Herbaspirillum chlorophenolicum</name>
    <dbReference type="NCBI Taxonomy" id="211589"/>
    <lineage>
        <taxon>Bacteria</taxon>
        <taxon>Pseudomonadati</taxon>
        <taxon>Pseudomonadota</taxon>
        <taxon>Betaproteobacteria</taxon>
        <taxon>Burkholderiales</taxon>
        <taxon>Oxalobacteraceae</taxon>
        <taxon>Herbaspirillum</taxon>
    </lineage>
</organism>
<protein>
    <submittedName>
        <fullName evidence="2">Uncharacterized protein</fullName>
    </submittedName>
</protein>
<feature type="region of interest" description="Disordered" evidence="1">
    <location>
        <begin position="1"/>
        <end position="44"/>
    </location>
</feature>
<sequence length="95" mass="9552">MNVNAIASRSAATETQDATAAAASKSSQTIRQDGAATPSSTTVPAKTDTVTISAAGKAALAEATETAAQTAKEAQSGDRQAMKLIAKQAQNHAQH</sequence>
<dbReference type="EMBL" id="JBIUZV010000002">
    <property type="protein sequence ID" value="MFJ3044792.1"/>
    <property type="molecule type" value="Genomic_DNA"/>
</dbReference>
<evidence type="ECO:0000313" key="3">
    <source>
        <dbReference type="Proteomes" id="UP001617427"/>
    </source>
</evidence>
<gene>
    <name evidence="2" type="ORF">ACIPEN_03070</name>
</gene>
<reference evidence="2 3" key="1">
    <citation type="submission" date="2024-10" db="EMBL/GenBank/DDBJ databases">
        <title>The Natural Products Discovery Center: Release of the First 8490 Sequenced Strains for Exploring Actinobacteria Biosynthetic Diversity.</title>
        <authorList>
            <person name="Kalkreuter E."/>
            <person name="Kautsar S.A."/>
            <person name="Yang D."/>
            <person name="Bader C.D."/>
            <person name="Teijaro C.N."/>
            <person name="Fluegel L."/>
            <person name="Davis C.M."/>
            <person name="Simpson J.R."/>
            <person name="Lauterbach L."/>
            <person name="Steele A.D."/>
            <person name="Gui C."/>
            <person name="Meng S."/>
            <person name="Li G."/>
            <person name="Viehrig K."/>
            <person name="Ye F."/>
            <person name="Su P."/>
            <person name="Kiefer A.F."/>
            <person name="Nichols A."/>
            <person name="Cepeda A.J."/>
            <person name="Yan W."/>
            <person name="Fan B."/>
            <person name="Jiang Y."/>
            <person name="Adhikari A."/>
            <person name="Zheng C.-J."/>
            <person name="Schuster L."/>
            <person name="Cowan T.M."/>
            <person name="Smanski M.J."/>
            <person name="Chevrette M.G."/>
            <person name="De Carvalho L.P.S."/>
            <person name="Shen B."/>
        </authorList>
    </citation>
    <scope>NUCLEOTIDE SEQUENCE [LARGE SCALE GENOMIC DNA]</scope>
    <source>
        <strain evidence="2 3">NPDC087045</strain>
    </source>
</reference>
<feature type="compositionally biased region" description="Low complexity" evidence="1">
    <location>
        <begin position="10"/>
        <end position="29"/>
    </location>
</feature>
<evidence type="ECO:0000313" key="2">
    <source>
        <dbReference type="EMBL" id="MFJ3044792.1"/>
    </source>
</evidence>
<evidence type="ECO:0000256" key="1">
    <source>
        <dbReference type="SAM" id="MobiDB-lite"/>
    </source>
</evidence>
<accession>A0ABW8EXJ3</accession>
<keyword evidence="3" id="KW-1185">Reference proteome</keyword>
<name>A0ABW8EXJ3_9BURK</name>
<feature type="region of interest" description="Disordered" evidence="1">
    <location>
        <begin position="69"/>
        <end position="95"/>
    </location>
</feature>